<dbReference type="RefSeq" id="WP_190056742.1">
    <property type="nucleotide sequence ID" value="NZ_BMWH01000004.1"/>
</dbReference>
<evidence type="ECO:0000256" key="1">
    <source>
        <dbReference type="SAM" id="Coils"/>
    </source>
</evidence>
<proteinExistence type="predicted"/>
<evidence type="ECO:0000256" key="2">
    <source>
        <dbReference type="SAM" id="MobiDB-lite"/>
    </source>
</evidence>
<sequence length="122" mass="13832">MRPEMITALTALAVALVTAAGGIATAVIGRRQPRRAHRRDDFTVITDRLGQHIERLERRLDEQEQESERDRARITAQDFTIRYLAAWVRSLVSYIRSAQLEPPPPPQPVPAEVQPYLHDVGL</sequence>
<dbReference type="AlphaFoldDB" id="A0A918R2J7"/>
<comment type="caution">
    <text evidence="3">The sequence shown here is derived from an EMBL/GenBank/DDBJ whole genome shotgun (WGS) entry which is preliminary data.</text>
</comment>
<name>A0A918R2J7_9ACTN</name>
<evidence type="ECO:0000313" key="3">
    <source>
        <dbReference type="EMBL" id="GGZ80206.1"/>
    </source>
</evidence>
<gene>
    <name evidence="3" type="ORF">GCM10010389_17420</name>
</gene>
<protein>
    <submittedName>
        <fullName evidence="3">Uncharacterized protein</fullName>
    </submittedName>
</protein>
<dbReference type="Proteomes" id="UP000623010">
    <property type="component" value="Unassembled WGS sequence"/>
</dbReference>
<reference evidence="3" key="1">
    <citation type="journal article" date="2014" name="Int. J. Syst. Evol. Microbiol.">
        <title>Complete genome sequence of Corynebacterium casei LMG S-19264T (=DSM 44701T), isolated from a smear-ripened cheese.</title>
        <authorList>
            <consortium name="US DOE Joint Genome Institute (JGI-PGF)"/>
            <person name="Walter F."/>
            <person name="Albersmeier A."/>
            <person name="Kalinowski J."/>
            <person name="Ruckert C."/>
        </authorList>
    </citation>
    <scope>NUCLEOTIDE SEQUENCE</scope>
    <source>
        <strain evidence="3">JCM 5016</strain>
    </source>
</reference>
<feature type="coiled-coil region" evidence="1">
    <location>
        <begin position="46"/>
        <end position="73"/>
    </location>
</feature>
<keyword evidence="4" id="KW-1185">Reference proteome</keyword>
<organism evidence="3 4">
    <name type="scientific">Streptomyces echinoruber</name>
    <dbReference type="NCBI Taxonomy" id="68898"/>
    <lineage>
        <taxon>Bacteria</taxon>
        <taxon>Bacillati</taxon>
        <taxon>Actinomycetota</taxon>
        <taxon>Actinomycetes</taxon>
        <taxon>Kitasatosporales</taxon>
        <taxon>Streptomycetaceae</taxon>
        <taxon>Streptomyces</taxon>
    </lineage>
</organism>
<dbReference type="EMBL" id="BMWH01000004">
    <property type="protein sequence ID" value="GGZ80206.1"/>
    <property type="molecule type" value="Genomic_DNA"/>
</dbReference>
<evidence type="ECO:0000313" key="4">
    <source>
        <dbReference type="Proteomes" id="UP000623010"/>
    </source>
</evidence>
<reference evidence="3" key="2">
    <citation type="submission" date="2020-09" db="EMBL/GenBank/DDBJ databases">
        <authorList>
            <person name="Sun Q."/>
            <person name="Ohkuma M."/>
        </authorList>
    </citation>
    <scope>NUCLEOTIDE SEQUENCE</scope>
    <source>
        <strain evidence="3">JCM 5016</strain>
    </source>
</reference>
<feature type="region of interest" description="Disordered" evidence="2">
    <location>
        <begin position="99"/>
        <end position="122"/>
    </location>
</feature>
<keyword evidence="1" id="KW-0175">Coiled coil</keyword>
<accession>A0A918R2J7</accession>